<comment type="caution">
    <text evidence="2">The sequence shown here is derived from an EMBL/GenBank/DDBJ whole genome shotgun (WGS) entry which is preliminary data.</text>
</comment>
<dbReference type="Pfam" id="PF08268">
    <property type="entry name" value="FBA_3"/>
    <property type="match status" value="1"/>
</dbReference>
<dbReference type="InterPro" id="IPR001810">
    <property type="entry name" value="F-box_dom"/>
</dbReference>
<organism evidence="2 3">
    <name type="scientific">Castilleja foliolosa</name>
    <dbReference type="NCBI Taxonomy" id="1961234"/>
    <lineage>
        <taxon>Eukaryota</taxon>
        <taxon>Viridiplantae</taxon>
        <taxon>Streptophyta</taxon>
        <taxon>Embryophyta</taxon>
        <taxon>Tracheophyta</taxon>
        <taxon>Spermatophyta</taxon>
        <taxon>Magnoliopsida</taxon>
        <taxon>eudicotyledons</taxon>
        <taxon>Gunneridae</taxon>
        <taxon>Pentapetalae</taxon>
        <taxon>asterids</taxon>
        <taxon>lamiids</taxon>
        <taxon>Lamiales</taxon>
        <taxon>Orobanchaceae</taxon>
        <taxon>Pedicularideae</taxon>
        <taxon>Castillejinae</taxon>
        <taxon>Castilleja</taxon>
    </lineage>
</organism>
<dbReference type="EMBL" id="JAVIJP010000047">
    <property type="protein sequence ID" value="KAL3626488.1"/>
    <property type="molecule type" value="Genomic_DNA"/>
</dbReference>
<dbReference type="PROSITE" id="PS50181">
    <property type="entry name" value="FBOX"/>
    <property type="match status" value="1"/>
</dbReference>
<name>A0ABD3C9H9_9LAMI</name>
<evidence type="ECO:0000313" key="3">
    <source>
        <dbReference type="Proteomes" id="UP001632038"/>
    </source>
</evidence>
<dbReference type="InterPro" id="IPR036047">
    <property type="entry name" value="F-box-like_dom_sf"/>
</dbReference>
<feature type="domain" description="F-box" evidence="1">
    <location>
        <begin position="1"/>
        <end position="47"/>
    </location>
</feature>
<accession>A0ABD3C9H9</accession>
<dbReference type="NCBIfam" id="TIGR01640">
    <property type="entry name" value="F_box_assoc_1"/>
    <property type="match status" value="1"/>
</dbReference>
<dbReference type="PANTHER" id="PTHR31672">
    <property type="entry name" value="BNACNNG10540D PROTEIN"/>
    <property type="match status" value="1"/>
</dbReference>
<dbReference type="Gene3D" id="1.20.1280.50">
    <property type="match status" value="1"/>
</dbReference>
<dbReference type="InterPro" id="IPR013187">
    <property type="entry name" value="F-box-assoc_dom_typ3"/>
</dbReference>
<proteinExistence type="predicted"/>
<keyword evidence="3" id="KW-1185">Reference proteome</keyword>
<sequence>MTNIESLSDDIIFEILVRIPAQDLYDSTRLVCRKWYNIINTRTFAHSHLQLSTPRLLVVDLYSRLRTFMTTKNGPIETSKLSYALACKVLSSCNGLILGFDRNPNSLGQYIITNPVTKQQFALPKFVSHKPMKIDSLALAYVASSRAYKVICVSGLECAIMTVGVDTDWGRHANTQHLTLKAKELLERILLKTPGFLHWVNNDISEYVLTMNIESETIMQIPGPCLRNEGKSLSYRYLVMGNYLSLLIGRGKVLWEWEVWKMKPETREWTKMPNIVLEPQEVLKHLSFKFKGLGSLSTFLIPRCWSNCGEVLFFYLRLRVCLISTVIFVAYNIRTRELDSWYPQNSFSTLFLDHKSSLVWLD</sequence>
<dbReference type="PANTHER" id="PTHR31672:SF11">
    <property type="entry name" value="F-BOX PROTEIN CPR1-LIKE ISOFORM X2"/>
    <property type="match status" value="1"/>
</dbReference>
<dbReference type="InterPro" id="IPR050796">
    <property type="entry name" value="SCF_F-box_component"/>
</dbReference>
<dbReference type="Pfam" id="PF00646">
    <property type="entry name" value="F-box"/>
    <property type="match status" value="1"/>
</dbReference>
<protein>
    <recommendedName>
        <fullName evidence="1">F-box domain-containing protein</fullName>
    </recommendedName>
</protein>
<dbReference type="SUPFAM" id="SSF81383">
    <property type="entry name" value="F-box domain"/>
    <property type="match status" value="1"/>
</dbReference>
<dbReference type="Proteomes" id="UP001632038">
    <property type="component" value="Unassembled WGS sequence"/>
</dbReference>
<evidence type="ECO:0000259" key="1">
    <source>
        <dbReference type="PROSITE" id="PS50181"/>
    </source>
</evidence>
<evidence type="ECO:0000313" key="2">
    <source>
        <dbReference type="EMBL" id="KAL3626488.1"/>
    </source>
</evidence>
<dbReference type="AlphaFoldDB" id="A0ABD3C9H9"/>
<reference evidence="3" key="1">
    <citation type="journal article" date="2024" name="IScience">
        <title>Strigolactones Initiate the Formation of Haustorium-like Structures in Castilleja.</title>
        <authorList>
            <person name="Buerger M."/>
            <person name="Peterson D."/>
            <person name="Chory J."/>
        </authorList>
    </citation>
    <scope>NUCLEOTIDE SEQUENCE [LARGE SCALE GENOMIC DNA]</scope>
</reference>
<dbReference type="InterPro" id="IPR017451">
    <property type="entry name" value="F-box-assoc_interact_dom"/>
</dbReference>
<gene>
    <name evidence="2" type="ORF">CASFOL_030037</name>
</gene>